<feature type="transmembrane region" description="Helical" evidence="1">
    <location>
        <begin position="12"/>
        <end position="33"/>
    </location>
</feature>
<dbReference type="AlphaFoldDB" id="A0A964BSV7"/>
<dbReference type="RefSeq" id="WP_229640990.1">
    <property type="nucleotide sequence ID" value="NZ_JADWDC010000031.1"/>
</dbReference>
<keyword evidence="1" id="KW-0472">Membrane</keyword>
<evidence type="ECO:0000313" key="2">
    <source>
        <dbReference type="EMBL" id="MCC0177923.1"/>
    </source>
</evidence>
<accession>A0A964BSV7</accession>
<proteinExistence type="predicted"/>
<dbReference type="SUPFAM" id="SSF54523">
    <property type="entry name" value="Pili subunits"/>
    <property type="match status" value="1"/>
</dbReference>
<evidence type="ECO:0000256" key="1">
    <source>
        <dbReference type="SAM" id="Phobius"/>
    </source>
</evidence>
<evidence type="ECO:0000313" key="3">
    <source>
        <dbReference type="Proteomes" id="UP000729733"/>
    </source>
</evidence>
<dbReference type="Pfam" id="PF07963">
    <property type="entry name" value="N_methyl"/>
    <property type="match status" value="1"/>
</dbReference>
<dbReference type="EMBL" id="JADWDC010000031">
    <property type="protein sequence ID" value="MCC0177923.1"/>
    <property type="molecule type" value="Genomic_DNA"/>
</dbReference>
<dbReference type="Gene3D" id="3.30.700.10">
    <property type="entry name" value="Glycoprotein, Type 4 Pilin"/>
    <property type="match status" value="1"/>
</dbReference>
<dbReference type="PROSITE" id="PS00409">
    <property type="entry name" value="PROKAR_NTER_METHYL"/>
    <property type="match status" value="1"/>
</dbReference>
<dbReference type="NCBIfam" id="TIGR02532">
    <property type="entry name" value="IV_pilin_GFxxxE"/>
    <property type="match status" value="1"/>
</dbReference>
<keyword evidence="3" id="KW-1185">Reference proteome</keyword>
<protein>
    <submittedName>
        <fullName evidence="2">Type II secretion system protein</fullName>
    </submittedName>
</protein>
<comment type="caution">
    <text evidence="2">The sequence shown here is derived from an EMBL/GenBank/DDBJ whole genome shotgun (WGS) entry which is preliminary data.</text>
</comment>
<dbReference type="Proteomes" id="UP000729733">
    <property type="component" value="Unassembled WGS sequence"/>
</dbReference>
<dbReference type="InterPro" id="IPR045584">
    <property type="entry name" value="Pilin-like"/>
</dbReference>
<keyword evidence="1" id="KW-0812">Transmembrane</keyword>
<keyword evidence="1" id="KW-1133">Transmembrane helix</keyword>
<name>A0A964BSV7_9CYAN</name>
<gene>
    <name evidence="2" type="ORF">I4641_13135</name>
</gene>
<organism evidence="2 3">
    <name type="scientific">Waterburya agarophytonicola KI4</name>
    <dbReference type="NCBI Taxonomy" id="2874699"/>
    <lineage>
        <taxon>Bacteria</taxon>
        <taxon>Bacillati</taxon>
        <taxon>Cyanobacteriota</taxon>
        <taxon>Cyanophyceae</taxon>
        <taxon>Pleurocapsales</taxon>
        <taxon>Hyellaceae</taxon>
        <taxon>Waterburya</taxon>
        <taxon>Waterburya agarophytonicola</taxon>
    </lineage>
</organism>
<sequence>MLPFNVRKLDRGFTLIEMIAVTAILSIVAALAVPNVLGMLNRNQANSALGEIEGAIKEAQKLAIRNGQSCTLNIIAATRTVSGTCLIRNRVFQAPVSLPNGDQTIIFSGKGNTSNGITVRVSLDNNANVDRCLTVATGLGIMRTGDMNGGNCVTRN</sequence>
<reference evidence="2" key="1">
    <citation type="journal article" date="2021" name="Antonie Van Leeuwenhoek">
        <title>Draft genome and description of Waterburya agarophytonicola gen. nov. sp. nov. (Pleurocapsales, Cyanobacteria): a seaweed symbiont.</title>
        <authorList>
            <person name="Bonthond G."/>
            <person name="Shalygin S."/>
            <person name="Bayer T."/>
            <person name="Weinberger F."/>
        </authorList>
    </citation>
    <scope>NUCLEOTIDE SEQUENCE</scope>
    <source>
        <strain evidence="2">KI4</strain>
    </source>
</reference>
<dbReference type="InterPro" id="IPR012902">
    <property type="entry name" value="N_methyl_site"/>
</dbReference>